<evidence type="ECO:0000256" key="4">
    <source>
        <dbReference type="ARBA" id="ARBA00023316"/>
    </source>
</evidence>
<dbReference type="PANTHER" id="PTHR31361">
    <property type="entry name" value="BETA-GLUCAN SYNTHESIS-ASSOCIATED PROTEIN KRE6-RELATED"/>
    <property type="match status" value="1"/>
</dbReference>
<dbReference type="InterPro" id="IPR013320">
    <property type="entry name" value="ConA-like_dom_sf"/>
</dbReference>
<evidence type="ECO:0008006" key="9">
    <source>
        <dbReference type="Google" id="ProtNLM"/>
    </source>
</evidence>
<accession>A0A397EZH6</accession>
<evidence type="ECO:0000256" key="6">
    <source>
        <dbReference type="SAM" id="SignalP"/>
    </source>
</evidence>
<dbReference type="GO" id="GO:0015926">
    <property type="term" value="F:glucosidase activity"/>
    <property type="evidence" value="ECO:0007669"/>
    <property type="project" value="TreeGrafter"/>
</dbReference>
<keyword evidence="3" id="KW-0325">Glycoprotein</keyword>
<keyword evidence="5" id="KW-0812">Transmembrane</keyword>
<dbReference type="PANTHER" id="PTHR31361:SF1">
    <property type="entry name" value="BETA-GLUCAN SYNTHESIS-ASSOCIATED PROTEIN KRE6-RELATED"/>
    <property type="match status" value="1"/>
</dbReference>
<proteinExistence type="predicted"/>
<dbReference type="Gene3D" id="2.60.120.200">
    <property type="match status" value="2"/>
</dbReference>
<dbReference type="Pfam" id="PF03935">
    <property type="entry name" value="SKN1_KRE6_Sbg1"/>
    <property type="match status" value="2"/>
</dbReference>
<dbReference type="InterPro" id="IPR005629">
    <property type="entry name" value="Skn1/Kre6/Sbg1"/>
</dbReference>
<feature type="chain" id="PRO_5017372873" description="GH16 domain-containing protein" evidence="6">
    <location>
        <begin position="24"/>
        <end position="686"/>
    </location>
</feature>
<dbReference type="GO" id="GO:0005886">
    <property type="term" value="C:plasma membrane"/>
    <property type="evidence" value="ECO:0007669"/>
    <property type="project" value="TreeGrafter"/>
</dbReference>
<evidence type="ECO:0000256" key="1">
    <source>
        <dbReference type="ARBA" id="ARBA00004370"/>
    </source>
</evidence>
<dbReference type="Proteomes" id="UP000266196">
    <property type="component" value="Unassembled WGS sequence"/>
</dbReference>
<organism evidence="7 8">
    <name type="scientific">Aphanomyces astaci</name>
    <name type="common">Crayfish plague agent</name>
    <dbReference type="NCBI Taxonomy" id="112090"/>
    <lineage>
        <taxon>Eukaryota</taxon>
        <taxon>Sar</taxon>
        <taxon>Stramenopiles</taxon>
        <taxon>Oomycota</taxon>
        <taxon>Saprolegniomycetes</taxon>
        <taxon>Saprolegniales</taxon>
        <taxon>Verrucalvaceae</taxon>
        <taxon>Aphanomyces</taxon>
    </lineage>
</organism>
<evidence type="ECO:0000256" key="2">
    <source>
        <dbReference type="ARBA" id="ARBA00023136"/>
    </source>
</evidence>
<dbReference type="AlphaFoldDB" id="A0A397EZH6"/>
<dbReference type="GO" id="GO:0071555">
    <property type="term" value="P:cell wall organization"/>
    <property type="evidence" value="ECO:0007669"/>
    <property type="project" value="UniProtKB-KW"/>
</dbReference>
<keyword evidence="2 5" id="KW-0472">Membrane</keyword>
<protein>
    <recommendedName>
        <fullName evidence="9">GH16 domain-containing protein</fullName>
    </recommendedName>
</protein>
<comment type="subcellular location">
    <subcellularLocation>
        <location evidence="1">Membrane</location>
    </subcellularLocation>
</comment>
<feature type="signal peptide" evidence="6">
    <location>
        <begin position="1"/>
        <end position="23"/>
    </location>
</feature>
<gene>
    <name evidence="7" type="ORF">DYB31_003423</name>
</gene>
<keyword evidence="5" id="KW-1133">Transmembrane helix</keyword>
<keyword evidence="6" id="KW-0732">Signal</keyword>
<feature type="transmembrane region" description="Helical" evidence="5">
    <location>
        <begin position="616"/>
        <end position="636"/>
    </location>
</feature>
<evidence type="ECO:0000256" key="3">
    <source>
        <dbReference type="ARBA" id="ARBA00023180"/>
    </source>
</evidence>
<dbReference type="EMBL" id="QUTE01013222">
    <property type="protein sequence ID" value="RHZ05062.1"/>
    <property type="molecule type" value="Genomic_DNA"/>
</dbReference>
<sequence length="686" mass="75376">MNHERLRGRALGALTLLQAVAVALDYDYEGYHSRSGVTAWVDVDTPLDARSKKSSRGETWDLVMSDEFEIDGRSFVAGKDHMWTALDIPDGVNAAIGLYNSSNVYTLKGKLINRVDEMQTNVTYFNQWLEVPAFESNTLHYSAGMMQSWNKFCMQGGLIEVAAKLPGAINILPDDVHKSTTNNPNALGEIWRGGVKTKLTPRDRVQDGGYYPTWPGIWLLGNLGRALFSASTSRMWPWTYNECDAELSPHQAISACDPNPGYGLHPNQGRGAPEIDILEGGGAAISSSIQIAPGMPDNYRRMPIQKPDSRYCVYGKACDTPGANFPDVPTSAYAYRGHRNWYQGLKYAANNRCPTDPNEVQQYEPVKAVQMNPALLTTNVYNKMQVSAGRDASADLGLIDGKGPAHWGINYNGTCFPIANGYIGAFLCDPDSKNLKCEAPRKDGVANTNQMHPFEYQMDAISANWDIGHDAYTEVLGESGYVRWMLEDAPLFEIPSVTLTKPPQAGPGKPRNPIKLPIEEPLYIIFNIAVARAWGATPPNADIGPCRGNASKPVPGTYEFNKTQNICDSFPMYMEIEYIRVYQDKSSMFVGCPRCTKFLGSKSLDMSDGTYFGPTILYPAIVASATAALIVLTCVWRMRQRGSAAAIASSMRKSRVEGEMEAVAEIADGTATGQSRRYYAPANTAE</sequence>
<name>A0A397EZH6_APHAT</name>
<dbReference type="GO" id="GO:0006078">
    <property type="term" value="P:(1-&gt;6)-beta-D-glucan biosynthetic process"/>
    <property type="evidence" value="ECO:0007669"/>
    <property type="project" value="TreeGrafter"/>
</dbReference>
<evidence type="ECO:0000313" key="8">
    <source>
        <dbReference type="Proteomes" id="UP000266196"/>
    </source>
</evidence>
<dbReference type="VEuPathDB" id="FungiDB:H257_10433"/>
<keyword evidence="4" id="KW-0961">Cell wall biogenesis/degradation</keyword>
<reference evidence="7 8" key="1">
    <citation type="submission" date="2018-08" db="EMBL/GenBank/DDBJ databases">
        <title>Aphanomyces genome sequencing and annotation.</title>
        <authorList>
            <person name="Minardi D."/>
            <person name="Oidtmann B."/>
            <person name="Van Der Giezen M."/>
            <person name="Studholme D.J."/>
        </authorList>
    </citation>
    <scope>NUCLEOTIDE SEQUENCE [LARGE SCALE GENOMIC DNA]</scope>
    <source>
        <strain evidence="7 8">197901</strain>
    </source>
</reference>
<dbReference type="GO" id="GO:0005789">
    <property type="term" value="C:endoplasmic reticulum membrane"/>
    <property type="evidence" value="ECO:0007669"/>
    <property type="project" value="TreeGrafter"/>
</dbReference>
<dbReference type="SUPFAM" id="SSF49899">
    <property type="entry name" value="Concanavalin A-like lectins/glucanases"/>
    <property type="match status" value="1"/>
</dbReference>
<evidence type="ECO:0000256" key="5">
    <source>
        <dbReference type="SAM" id="Phobius"/>
    </source>
</evidence>
<evidence type="ECO:0000313" key="7">
    <source>
        <dbReference type="EMBL" id="RHZ05062.1"/>
    </source>
</evidence>
<comment type="caution">
    <text evidence="7">The sequence shown here is derived from an EMBL/GenBank/DDBJ whole genome shotgun (WGS) entry which is preliminary data.</text>
</comment>